<proteinExistence type="predicted"/>
<comment type="caution">
    <text evidence="2">The sequence shown here is derived from an EMBL/GenBank/DDBJ whole genome shotgun (WGS) entry which is preliminary data.</text>
</comment>
<protein>
    <submittedName>
        <fullName evidence="2">Uncharacterized protein</fullName>
    </submittedName>
</protein>
<accession>M9LLJ4</accession>
<dbReference type="AlphaFoldDB" id="M9LLJ4"/>
<organism evidence="2 3">
    <name type="scientific">Paenibacillus popilliae ATCC 14706</name>
    <dbReference type="NCBI Taxonomy" id="1212764"/>
    <lineage>
        <taxon>Bacteria</taxon>
        <taxon>Bacillati</taxon>
        <taxon>Bacillota</taxon>
        <taxon>Bacilli</taxon>
        <taxon>Bacillales</taxon>
        <taxon>Paenibacillaceae</taxon>
        <taxon>Paenibacillus</taxon>
    </lineage>
</organism>
<dbReference type="Proteomes" id="UP000029453">
    <property type="component" value="Unassembled WGS sequence"/>
</dbReference>
<gene>
    <name evidence="2" type="ORF">PPOP_0326</name>
</gene>
<keyword evidence="3" id="KW-1185">Reference proteome</keyword>
<evidence type="ECO:0000313" key="3">
    <source>
        <dbReference type="Proteomes" id="UP000029453"/>
    </source>
</evidence>
<sequence>MLAGQISVEDIRQSRQQPDAECGEPLTEEEQSQKDGDKNESNYGQHIRKIQTQALQSPPYYSSSNPLYMPAMKMKTAQAQAQNRLHRH</sequence>
<dbReference type="EMBL" id="BALG01000018">
    <property type="protein sequence ID" value="GAC40986.1"/>
    <property type="molecule type" value="Genomic_DNA"/>
</dbReference>
<reference evidence="2 3" key="1">
    <citation type="submission" date="2012-10" db="EMBL/GenBank/DDBJ databases">
        <title>Draft Genome Sequence of Paenibacillus popilliae ATCC 14706T.</title>
        <authorList>
            <person name="Iiyama K."/>
            <person name="Mori K."/>
            <person name="Mon H."/>
            <person name="Chieda Y."/>
            <person name="Lee J.M."/>
            <person name="Kusakabe T."/>
            <person name="Tashiro K."/>
            <person name="Asano S."/>
            <person name="Yasunaga-Aoki C."/>
            <person name="Shimizu S."/>
        </authorList>
    </citation>
    <scope>NUCLEOTIDE SEQUENCE [LARGE SCALE GENOMIC DNA]</scope>
    <source>
        <strain evidence="2 3">ATCC 14706</strain>
    </source>
</reference>
<feature type="compositionally biased region" description="Low complexity" evidence="1">
    <location>
        <begin position="57"/>
        <end position="70"/>
    </location>
</feature>
<name>M9LLJ4_PAEPP</name>
<evidence type="ECO:0000313" key="2">
    <source>
        <dbReference type="EMBL" id="GAC40986.1"/>
    </source>
</evidence>
<feature type="region of interest" description="Disordered" evidence="1">
    <location>
        <begin position="1"/>
        <end position="88"/>
    </location>
</feature>
<feature type="compositionally biased region" description="Basic and acidic residues" evidence="1">
    <location>
        <begin position="31"/>
        <end position="40"/>
    </location>
</feature>
<evidence type="ECO:0000256" key="1">
    <source>
        <dbReference type="SAM" id="MobiDB-lite"/>
    </source>
</evidence>